<dbReference type="Pfam" id="PF03060">
    <property type="entry name" value="NMO"/>
    <property type="match status" value="1"/>
</dbReference>
<dbReference type="OrthoDB" id="2349068at2759"/>
<organism evidence="4 5">
    <name type="scientific">Aspergillus leporis</name>
    <dbReference type="NCBI Taxonomy" id="41062"/>
    <lineage>
        <taxon>Eukaryota</taxon>
        <taxon>Fungi</taxon>
        <taxon>Dikarya</taxon>
        <taxon>Ascomycota</taxon>
        <taxon>Pezizomycotina</taxon>
        <taxon>Eurotiomycetes</taxon>
        <taxon>Eurotiomycetidae</taxon>
        <taxon>Eurotiales</taxon>
        <taxon>Aspergillaceae</taxon>
        <taxon>Aspergillus</taxon>
        <taxon>Aspergillus subgen. Circumdati</taxon>
    </lineage>
</organism>
<gene>
    <name evidence="4" type="ORF">BDV29DRAFT_195730</name>
</gene>
<keyword evidence="1" id="KW-0285">Flavoprotein</keyword>
<evidence type="ECO:0000313" key="5">
    <source>
        <dbReference type="Proteomes" id="UP000326565"/>
    </source>
</evidence>
<keyword evidence="2" id="KW-0288">FMN</keyword>
<dbReference type="GO" id="GO:0018580">
    <property type="term" value="F:nitronate monooxygenase activity"/>
    <property type="evidence" value="ECO:0007669"/>
    <property type="project" value="InterPro"/>
</dbReference>
<dbReference type="EMBL" id="ML732399">
    <property type="protein sequence ID" value="KAB8068339.1"/>
    <property type="molecule type" value="Genomic_DNA"/>
</dbReference>
<protein>
    <submittedName>
        <fullName evidence="4">Uncharacterized protein</fullName>
    </submittedName>
</protein>
<dbReference type="Proteomes" id="UP000326565">
    <property type="component" value="Unassembled WGS sequence"/>
</dbReference>
<evidence type="ECO:0000313" key="4">
    <source>
        <dbReference type="EMBL" id="KAB8068339.1"/>
    </source>
</evidence>
<evidence type="ECO:0000256" key="2">
    <source>
        <dbReference type="ARBA" id="ARBA00022643"/>
    </source>
</evidence>
<dbReference type="Gene3D" id="3.20.20.70">
    <property type="entry name" value="Aldolase class I"/>
    <property type="match status" value="2"/>
</dbReference>
<keyword evidence="5" id="KW-1185">Reference proteome</keyword>
<dbReference type="PANTHER" id="PTHR32332:SF34">
    <property type="entry name" value="2-NITROPROPANE DIOXYGENASE FAMILY, PUTATIVE-RELATED"/>
    <property type="match status" value="1"/>
</dbReference>
<reference evidence="4 5" key="1">
    <citation type="submission" date="2019-04" db="EMBL/GenBank/DDBJ databases">
        <title>Friends and foes A comparative genomics study of 23 Aspergillus species from section Flavi.</title>
        <authorList>
            <consortium name="DOE Joint Genome Institute"/>
            <person name="Kjaerbolling I."/>
            <person name="Vesth T."/>
            <person name="Frisvad J.C."/>
            <person name="Nybo J.L."/>
            <person name="Theobald S."/>
            <person name="Kildgaard S."/>
            <person name="Isbrandt T."/>
            <person name="Kuo A."/>
            <person name="Sato A."/>
            <person name="Lyhne E.K."/>
            <person name="Kogle M.E."/>
            <person name="Wiebenga A."/>
            <person name="Kun R.S."/>
            <person name="Lubbers R.J."/>
            <person name="Makela M.R."/>
            <person name="Barry K."/>
            <person name="Chovatia M."/>
            <person name="Clum A."/>
            <person name="Daum C."/>
            <person name="Haridas S."/>
            <person name="He G."/>
            <person name="LaButti K."/>
            <person name="Lipzen A."/>
            <person name="Mondo S."/>
            <person name="Riley R."/>
            <person name="Salamov A."/>
            <person name="Simmons B.A."/>
            <person name="Magnuson J.K."/>
            <person name="Henrissat B."/>
            <person name="Mortensen U.H."/>
            <person name="Larsen T.O."/>
            <person name="Devries R.P."/>
            <person name="Grigoriev I.V."/>
            <person name="Machida M."/>
            <person name="Baker S.E."/>
            <person name="Andersen M.R."/>
        </authorList>
    </citation>
    <scope>NUCLEOTIDE SEQUENCE [LARGE SCALE GENOMIC DNA]</scope>
    <source>
        <strain evidence="4 5">CBS 151.66</strain>
    </source>
</reference>
<evidence type="ECO:0000256" key="3">
    <source>
        <dbReference type="ARBA" id="ARBA00023002"/>
    </source>
</evidence>
<dbReference type="PANTHER" id="PTHR32332">
    <property type="entry name" value="2-NITROPROPANE DIOXYGENASE"/>
    <property type="match status" value="1"/>
</dbReference>
<accession>A0A5N5WJ61</accession>
<sequence length="265" mass="27528">MPKSTLETNYPWTKTPVLVSAPMLNIAMPSLAVSVFSAGGLGFLAAGYDVSSLEPNLQEAVGKVDRPDAALHKRYCESGILPIGVGFLNWGADIKLSIWVQVGTVAETISVAEALHPDALVVQGLDAGGHGLALSASVLTLVPESHIPILTAGGIVDGRGIAASLALGSSGLSWALNEALRWSEVRGIVRWLDQYDGRGVINKSYADAAARGTPNEGDSGWGPNGRLTTYAGTGVGLITETLSATEIVEQSLNHARDVLKGLAAH</sequence>
<name>A0A5N5WJ61_9EURO</name>
<dbReference type="InterPro" id="IPR013785">
    <property type="entry name" value="Aldolase_TIM"/>
</dbReference>
<evidence type="ECO:0000256" key="1">
    <source>
        <dbReference type="ARBA" id="ARBA00022630"/>
    </source>
</evidence>
<dbReference type="SUPFAM" id="SSF51412">
    <property type="entry name" value="Inosine monophosphate dehydrogenase (IMPDH)"/>
    <property type="match status" value="1"/>
</dbReference>
<proteinExistence type="predicted"/>
<keyword evidence="3" id="KW-0560">Oxidoreductase</keyword>
<dbReference type="InterPro" id="IPR004136">
    <property type="entry name" value="NMO"/>
</dbReference>
<dbReference type="CDD" id="cd04730">
    <property type="entry name" value="NPD_like"/>
    <property type="match status" value="1"/>
</dbReference>
<dbReference type="AlphaFoldDB" id="A0A5N5WJ61"/>